<dbReference type="PROSITE" id="PS00012">
    <property type="entry name" value="PHOSPHOPANTETHEINE"/>
    <property type="match status" value="1"/>
</dbReference>
<dbReference type="InterPro" id="IPR009081">
    <property type="entry name" value="PP-bd_ACP"/>
</dbReference>
<dbReference type="PROSITE" id="PS50075">
    <property type="entry name" value="CARRIER"/>
    <property type="match status" value="1"/>
</dbReference>
<dbReference type="SUPFAM" id="SSF47336">
    <property type="entry name" value="ACP-like"/>
    <property type="match status" value="1"/>
</dbReference>
<evidence type="ECO:0000256" key="2">
    <source>
        <dbReference type="ARBA" id="ARBA00022553"/>
    </source>
</evidence>
<dbReference type="InterPro" id="IPR036736">
    <property type="entry name" value="ACP-like_sf"/>
</dbReference>
<gene>
    <name evidence="4" type="ORF">Ato02nite_043890</name>
</gene>
<dbReference type="Proteomes" id="UP000677082">
    <property type="component" value="Unassembled WGS sequence"/>
</dbReference>
<feature type="domain" description="Carrier" evidence="3">
    <location>
        <begin position="3"/>
        <end position="81"/>
    </location>
</feature>
<name>A0A919TD25_9ACTN</name>
<dbReference type="AlphaFoldDB" id="A0A919TD25"/>
<organism evidence="4 5">
    <name type="scientific">Paractinoplanes toevensis</name>
    <dbReference type="NCBI Taxonomy" id="571911"/>
    <lineage>
        <taxon>Bacteria</taxon>
        <taxon>Bacillati</taxon>
        <taxon>Actinomycetota</taxon>
        <taxon>Actinomycetes</taxon>
        <taxon>Micromonosporales</taxon>
        <taxon>Micromonosporaceae</taxon>
        <taxon>Paractinoplanes</taxon>
    </lineage>
</organism>
<reference evidence="4 5" key="1">
    <citation type="submission" date="2021-03" db="EMBL/GenBank/DDBJ databases">
        <title>Whole genome shotgun sequence of Actinoplanes toevensis NBRC 105298.</title>
        <authorList>
            <person name="Komaki H."/>
            <person name="Tamura T."/>
        </authorList>
    </citation>
    <scope>NUCLEOTIDE SEQUENCE [LARGE SCALE GENOMIC DNA]</scope>
    <source>
        <strain evidence="4 5">NBRC 105298</strain>
    </source>
</reference>
<sequence length="86" mass="9801">MGEFKLDELLDLTRNHAGEPDDVDLDERIVDVMFEHLGYDSVALLEVLSQIRSSYGIDLSDDVMNRNRTPREVLDAVNAVIQRRGK</sequence>
<keyword evidence="2" id="KW-0597">Phosphoprotein</keyword>
<evidence type="ECO:0000256" key="1">
    <source>
        <dbReference type="ARBA" id="ARBA00022450"/>
    </source>
</evidence>
<dbReference type="EMBL" id="BOQN01000058">
    <property type="protein sequence ID" value="GIM92596.1"/>
    <property type="molecule type" value="Genomic_DNA"/>
</dbReference>
<protein>
    <submittedName>
        <fullName evidence="4">Actinorhodin polyketide synthase acyl carrier protein</fullName>
    </submittedName>
</protein>
<dbReference type="Gene3D" id="1.10.1200.10">
    <property type="entry name" value="ACP-like"/>
    <property type="match status" value="1"/>
</dbReference>
<evidence type="ECO:0000313" key="4">
    <source>
        <dbReference type="EMBL" id="GIM92596.1"/>
    </source>
</evidence>
<proteinExistence type="predicted"/>
<evidence type="ECO:0000259" key="3">
    <source>
        <dbReference type="PROSITE" id="PS50075"/>
    </source>
</evidence>
<keyword evidence="1" id="KW-0596">Phosphopantetheine</keyword>
<accession>A0A919TD25</accession>
<dbReference type="Pfam" id="PF00550">
    <property type="entry name" value="PP-binding"/>
    <property type="match status" value="1"/>
</dbReference>
<comment type="caution">
    <text evidence="4">The sequence shown here is derived from an EMBL/GenBank/DDBJ whole genome shotgun (WGS) entry which is preliminary data.</text>
</comment>
<dbReference type="RefSeq" id="WP_213008457.1">
    <property type="nucleotide sequence ID" value="NZ_BOQN01000058.1"/>
</dbReference>
<evidence type="ECO:0000313" key="5">
    <source>
        <dbReference type="Proteomes" id="UP000677082"/>
    </source>
</evidence>
<keyword evidence="5" id="KW-1185">Reference proteome</keyword>
<dbReference type="InterPro" id="IPR006162">
    <property type="entry name" value="Ppantetheine_attach_site"/>
</dbReference>